<dbReference type="PROSITE" id="PS00622">
    <property type="entry name" value="HTH_LUXR_1"/>
    <property type="match status" value="1"/>
</dbReference>
<proteinExistence type="predicted"/>
<dbReference type="SMART" id="SM00421">
    <property type="entry name" value="HTH_LUXR"/>
    <property type="match status" value="1"/>
</dbReference>
<dbReference type="GO" id="GO:0000160">
    <property type="term" value="P:phosphorelay signal transduction system"/>
    <property type="evidence" value="ECO:0007669"/>
    <property type="project" value="InterPro"/>
</dbReference>
<dbReference type="PANTHER" id="PTHR45566">
    <property type="entry name" value="HTH-TYPE TRANSCRIPTIONAL REGULATOR YHJB-RELATED"/>
    <property type="match status" value="1"/>
</dbReference>
<dbReference type="SMART" id="SM00448">
    <property type="entry name" value="REC"/>
    <property type="match status" value="1"/>
</dbReference>
<evidence type="ECO:0000313" key="6">
    <source>
        <dbReference type="EMBL" id="EGL54176.1"/>
    </source>
</evidence>
<evidence type="ECO:0000313" key="7">
    <source>
        <dbReference type="Proteomes" id="UP000003544"/>
    </source>
</evidence>
<evidence type="ECO:0000256" key="2">
    <source>
        <dbReference type="ARBA" id="ARBA00023125"/>
    </source>
</evidence>
<keyword evidence="1 3" id="KW-0597">Phosphoprotein</keyword>
<dbReference type="InterPro" id="IPR011006">
    <property type="entry name" value="CheY-like_superfamily"/>
</dbReference>
<dbReference type="InterPro" id="IPR058245">
    <property type="entry name" value="NreC/VraR/RcsB-like_REC"/>
</dbReference>
<dbReference type="Proteomes" id="UP000003544">
    <property type="component" value="Unassembled WGS sequence"/>
</dbReference>
<keyword evidence="7" id="KW-1185">Reference proteome</keyword>
<dbReference type="CDD" id="cd17535">
    <property type="entry name" value="REC_NarL-like"/>
    <property type="match status" value="1"/>
</dbReference>
<dbReference type="PROSITE" id="PS50043">
    <property type="entry name" value="HTH_LUXR_2"/>
    <property type="match status" value="1"/>
</dbReference>
<dbReference type="CDD" id="cd06170">
    <property type="entry name" value="LuxR_C_like"/>
    <property type="match status" value="1"/>
</dbReference>
<dbReference type="Pfam" id="PF00072">
    <property type="entry name" value="Response_reg"/>
    <property type="match status" value="1"/>
</dbReference>
<dbReference type="eggNOG" id="COG2197">
    <property type="taxonomic scope" value="Bacteria"/>
</dbReference>
<dbReference type="GO" id="GO:0006355">
    <property type="term" value="P:regulation of DNA-templated transcription"/>
    <property type="evidence" value="ECO:0007669"/>
    <property type="project" value="InterPro"/>
</dbReference>
<dbReference type="InterPro" id="IPR001789">
    <property type="entry name" value="Sig_transdc_resp-reg_receiver"/>
</dbReference>
<gene>
    <name evidence="6" type="ORF">MAMP_00527</name>
</gene>
<dbReference type="PANTHER" id="PTHR45566:SF2">
    <property type="entry name" value="NARL SUBFAMILY"/>
    <property type="match status" value="1"/>
</dbReference>
<dbReference type="Gene3D" id="3.40.50.2300">
    <property type="match status" value="1"/>
</dbReference>
<dbReference type="PROSITE" id="PS50110">
    <property type="entry name" value="RESPONSE_REGULATORY"/>
    <property type="match status" value="1"/>
</dbReference>
<protein>
    <submittedName>
        <fullName evidence="6">Nitrate/nitrite response regulator protein</fullName>
    </submittedName>
</protein>
<dbReference type="STRING" id="1026882.MAMP_00527"/>
<organism evidence="6 7">
    <name type="scientific">Methylophaga aminisulfidivorans MP</name>
    <dbReference type="NCBI Taxonomy" id="1026882"/>
    <lineage>
        <taxon>Bacteria</taxon>
        <taxon>Pseudomonadati</taxon>
        <taxon>Pseudomonadota</taxon>
        <taxon>Gammaproteobacteria</taxon>
        <taxon>Thiotrichales</taxon>
        <taxon>Piscirickettsiaceae</taxon>
        <taxon>Methylophaga</taxon>
    </lineage>
</organism>
<dbReference type="EMBL" id="AFIG01000001">
    <property type="protein sequence ID" value="EGL54176.1"/>
    <property type="molecule type" value="Genomic_DNA"/>
</dbReference>
<evidence type="ECO:0000256" key="1">
    <source>
        <dbReference type="ARBA" id="ARBA00022553"/>
    </source>
</evidence>
<dbReference type="SUPFAM" id="SSF52172">
    <property type="entry name" value="CheY-like"/>
    <property type="match status" value="1"/>
</dbReference>
<sequence>MSDTPISVVVVDDHPLFRRGVVELLNDSEEMTVIAEYDNAEALLDNIENTYPDILLLDMQMPGKSGLGVLKQLREHDNQLKIIIITACNEQDKLLEALRYGANGYLQKDTPPDEILSQLMSVLHGNVAMNAGAVTSLASHLRENKDDENNPSSAILSHMTERERETLFYIAKGLNNKLIARELGISDGTVKVYVKSLLRKVNLHSRLELAAWAHRNLSAELLDKEV</sequence>
<evidence type="ECO:0000259" key="5">
    <source>
        <dbReference type="PROSITE" id="PS50110"/>
    </source>
</evidence>
<evidence type="ECO:0000256" key="3">
    <source>
        <dbReference type="PROSITE-ProRule" id="PRU00169"/>
    </source>
</evidence>
<dbReference type="Pfam" id="PF00196">
    <property type="entry name" value="GerE"/>
    <property type="match status" value="1"/>
</dbReference>
<dbReference type="OrthoDB" id="9796655at2"/>
<evidence type="ECO:0000259" key="4">
    <source>
        <dbReference type="PROSITE" id="PS50043"/>
    </source>
</evidence>
<dbReference type="AlphaFoldDB" id="F5SYD1"/>
<keyword evidence="2" id="KW-0238">DNA-binding</keyword>
<dbReference type="RefSeq" id="WP_007144062.1">
    <property type="nucleotide sequence ID" value="NZ_AFIG01000001.1"/>
</dbReference>
<feature type="domain" description="HTH luxR-type" evidence="4">
    <location>
        <begin position="152"/>
        <end position="217"/>
    </location>
</feature>
<reference evidence="6 7" key="1">
    <citation type="journal article" date="2011" name="J. Bacteriol.">
        <title>Draft genome sequence of Methylophaga aminisulfidivorans MP T.</title>
        <authorList>
            <person name="Han G.H."/>
            <person name="Kim W."/>
            <person name="Chun J."/>
            <person name="Kim S.W."/>
        </authorList>
    </citation>
    <scope>NUCLEOTIDE SEQUENCE [LARGE SCALE GENOMIC DNA]</scope>
    <source>
        <strain evidence="7">MP(T)</strain>
    </source>
</reference>
<dbReference type="InterPro" id="IPR000792">
    <property type="entry name" value="Tscrpt_reg_LuxR_C"/>
</dbReference>
<dbReference type="InterPro" id="IPR051015">
    <property type="entry name" value="EvgA-like"/>
</dbReference>
<dbReference type="SUPFAM" id="SSF46894">
    <property type="entry name" value="C-terminal effector domain of the bipartite response regulators"/>
    <property type="match status" value="1"/>
</dbReference>
<name>F5SYD1_9GAMM</name>
<accession>F5SYD1</accession>
<dbReference type="InterPro" id="IPR016032">
    <property type="entry name" value="Sig_transdc_resp-reg_C-effctor"/>
</dbReference>
<feature type="modified residue" description="4-aspartylphosphate" evidence="3">
    <location>
        <position position="58"/>
    </location>
</feature>
<feature type="domain" description="Response regulatory" evidence="5">
    <location>
        <begin position="7"/>
        <end position="123"/>
    </location>
</feature>
<dbReference type="GO" id="GO:0003677">
    <property type="term" value="F:DNA binding"/>
    <property type="evidence" value="ECO:0007669"/>
    <property type="project" value="UniProtKB-KW"/>
</dbReference>
<comment type="caution">
    <text evidence="6">The sequence shown here is derived from an EMBL/GenBank/DDBJ whole genome shotgun (WGS) entry which is preliminary data.</text>
</comment>
<dbReference type="PRINTS" id="PR00038">
    <property type="entry name" value="HTHLUXR"/>
</dbReference>